<proteinExistence type="predicted"/>
<dbReference type="RefSeq" id="WP_023065737.1">
    <property type="nucleotide sequence ID" value="NZ_AUZM01000014.1"/>
</dbReference>
<dbReference type="Proteomes" id="UP000017127">
    <property type="component" value="Unassembled WGS sequence"/>
</dbReference>
<accession>U7QJT0</accession>
<protein>
    <submittedName>
        <fullName evidence="2">Na+/H+ ion antiporter subunit</fullName>
    </submittedName>
</protein>
<keyword evidence="1" id="KW-0472">Membrane</keyword>
<feature type="transmembrane region" description="Helical" evidence="1">
    <location>
        <begin position="12"/>
        <end position="36"/>
    </location>
</feature>
<dbReference type="Pfam" id="PF01899">
    <property type="entry name" value="MNHE"/>
    <property type="match status" value="1"/>
</dbReference>
<organism evidence="2 3">
    <name type="scientific">Lyngbya aestuarii BL J</name>
    <dbReference type="NCBI Taxonomy" id="1348334"/>
    <lineage>
        <taxon>Bacteria</taxon>
        <taxon>Bacillati</taxon>
        <taxon>Cyanobacteriota</taxon>
        <taxon>Cyanophyceae</taxon>
        <taxon>Oscillatoriophycideae</taxon>
        <taxon>Oscillatoriales</taxon>
        <taxon>Microcoleaceae</taxon>
        <taxon>Lyngbya</taxon>
    </lineage>
</organism>
<dbReference type="AlphaFoldDB" id="U7QJT0"/>
<name>U7QJT0_9CYAN</name>
<evidence type="ECO:0000313" key="3">
    <source>
        <dbReference type="Proteomes" id="UP000017127"/>
    </source>
</evidence>
<sequence length="130" mass="15405">MIGYLNLILRLTIWFLLTSDLSVDNIVIGVSIAFLLPRRFTSREKLSDWLRVFWEILVAIPQAYIEAVEIMIRPHNDEEVVTERVKPQRTPGLVFLDIFLITFTPKTIVVKYHEKGWFKVHRVLRRSRNK</sequence>
<reference evidence="2 3" key="1">
    <citation type="journal article" date="2013" name="Front. Microbiol.">
        <title>Comparative genomic analyses of the cyanobacterium, Lyngbya aestuarii BL J, a powerful hydrogen producer.</title>
        <authorList>
            <person name="Kothari A."/>
            <person name="Vaughn M."/>
            <person name="Garcia-Pichel F."/>
        </authorList>
    </citation>
    <scope>NUCLEOTIDE SEQUENCE [LARGE SCALE GENOMIC DNA]</scope>
    <source>
        <strain evidence="2 3">BL J</strain>
    </source>
</reference>
<keyword evidence="1" id="KW-1133">Transmembrane helix</keyword>
<evidence type="ECO:0000313" key="2">
    <source>
        <dbReference type="EMBL" id="ERT08148.1"/>
    </source>
</evidence>
<keyword evidence="1" id="KW-0812">Transmembrane</keyword>
<dbReference type="PATRIC" id="fig|1348334.3.peg.1893"/>
<dbReference type="GO" id="GO:0016020">
    <property type="term" value="C:membrane"/>
    <property type="evidence" value="ECO:0007669"/>
    <property type="project" value="InterPro"/>
</dbReference>
<dbReference type="EMBL" id="AUZM01000014">
    <property type="protein sequence ID" value="ERT08148.1"/>
    <property type="molecule type" value="Genomic_DNA"/>
</dbReference>
<dbReference type="OrthoDB" id="464535at2"/>
<evidence type="ECO:0000256" key="1">
    <source>
        <dbReference type="SAM" id="Phobius"/>
    </source>
</evidence>
<dbReference type="GO" id="GO:0008324">
    <property type="term" value="F:monoatomic cation transmembrane transporter activity"/>
    <property type="evidence" value="ECO:0007669"/>
    <property type="project" value="InterPro"/>
</dbReference>
<dbReference type="InterPro" id="IPR002758">
    <property type="entry name" value="Cation_antiport_E"/>
</dbReference>
<comment type="caution">
    <text evidence="2">The sequence shown here is derived from an EMBL/GenBank/DDBJ whole genome shotgun (WGS) entry which is preliminary data.</text>
</comment>
<gene>
    <name evidence="2" type="ORF">M595_1941</name>
</gene>
<keyword evidence="3" id="KW-1185">Reference proteome</keyword>